<dbReference type="AlphaFoldDB" id="A0AA41Z5E0"/>
<dbReference type="RefSeq" id="WP_265267237.1">
    <property type="nucleotide sequence ID" value="NZ_JANFAV010000001.1"/>
</dbReference>
<evidence type="ECO:0000256" key="1">
    <source>
        <dbReference type="SAM" id="SignalP"/>
    </source>
</evidence>
<organism evidence="2 3">
    <name type="scientific">Sphingomonas lycopersici</name>
    <dbReference type="NCBI Taxonomy" id="2951807"/>
    <lineage>
        <taxon>Bacteria</taxon>
        <taxon>Pseudomonadati</taxon>
        <taxon>Pseudomonadota</taxon>
        <taxon>Alphaproteobacteria</taxon>
        <taxon>Sphingomonadales</taxon>
        <taxon>Sphingomonadaceae</taxon>
        <taxon>Sphingomonas</taxon>
    </lineage>
</organism>
<accession>A0AA41Z5E0</accession>
<sequence length="265" mass="28594">MRALVFAPIALALLPAATVARDPAPSPALIAAVKAPSRTPANVARDRYRHPAETLAFFEVKPTDTVVEIWPSGGWYTEVLAPYVLKRGVLYAAAASDKGLAGVRSLAAAHPAAYKGLRHAIFPAAEGQPRVPDGTADVVLTFRNVHNWRFGPTDQTQAAFDQMFAMLKPGGVLGVEEHRLPEDQAGVEEGKSGYMKQSSVVAYATKAGFKLVGESKVNANPKDTHDYPGGVWTLPPTYAEKDKDRARYAAIGESDRMTLKFVKPR</sequence>
<dbReference type="SUPFAM" id="SSF53335">
    <property type="entry name" value="S-adenosyl-L-methionine-dependent methyltransferases"/>
    <property type="match status" value="1"/>
</dbReference>
<feature type="chain" id="PRO_5041428556" evidence="1">
    <location>
        <begin position="21"/>
        <end position="265"/>
    </location>
</feature>
<keyword evidence="2" id="KW-0808">Transferase</keyword>
<dbReference type="PIRSF" id="PIRSF031679">
    <property type="entry name" value="Mtase_Alr7345_prd"/>
    <property type="match status" value="1"/>
</dbReference>
<dbReference type="EMBL" id="JANFAV010000001">
    <property type="protein sequence ID" value="MCW6533187.1"/>
    <property type="molecule type" value="Genomic_DNA"/>
</dbReference>
<name>A0AA41Z5E0_9SPHN</name>
<gene>
    <name evidence="2" type="ORF">NEE01_00165</name>
</gene>
<dbReference type="Proteomes" id="UP001165565">
    <property type="component" value="Unassembled WGS sequence"/>
</dbReference>
<dbReference type="Gene3D" id="3.40.50.150">
    <property type="entry name" value="Vaccinia Virus protein VP39"/>
    <property type="match status" value="1"/>
</dbReference>
<protein>
    <submittedName>
        <fullName evidence="2">Methyltransferase type 11</fullName>
    </submittedName>
</protein>
<keyword evidence="2" id="KW-0489">Methyltransferase</keyword>
<keyword evidence="3" id="KW-1185">Reference proteome</keyword>
<reference evidence="2" key="1">
    <citation type="submission" date="2022-06" db="EMBL/GenBank/DDBJ databases">
        <title>Sphingomonas sp. nov. isolated from rhizosphere soil of tomato.</title>
        <authorList>
            <person name="Dong H."/>
            <person name="Gao R."/>
        </authorList>
    </citation>
    <scope>NUCLEOTIDE SEQUENCE</scope>
    <source>
        <strain evidence="2">MMSM24</strain>
    </source>
</reference>
<evidence type="ECO:0000313" key="3">
    <source>
        <dbReference type="Proteomes" id="UP001165565"/>
    </source>
</evidence>
<proteinExistence type="predicted"/>
<dbReference type="InterPro" id="IPR016980">
    <property type="entry name" value="S-AdoMet-dep_MeTrfase_Alr7345"/>
</dbReference>
<dbReference type="GO" id="GO:0008168">
    <property type="term" value="F:methyltransferase activity"/>
    <property type="evidence" value="ECO:0007669"/>
    <property type="project" value="UniProtKB-KW"/>
</dbReference>
<dbReference type="InterPro" id="IPR029063">
    <property type="entry name" value="SAM-dependent_MTases_sf"/>
</dbReference>
<comment type="caution">
    <text evidence="2">The sequence shown here is derived from an EMBL/GenBank/DDBJ whole genome shotgun (WGS) entry which is preliminary data.</text>
</comment>
<dbReference type="GO" id="GO:0032259">
    <property type="term" value="P:methylation"/>
    <property type="evidence" value="ECO:0007669"/>
    <property type="project" value="UniProtKB-KW"/>
</dbReference>
<feature type="signal peptide" evidence="1">
    <location>
        <begin position="1"/>
        <end position="20"/>
    </location>
</feature>
<keyword evidence="1" id="KW-0732">Signal</keyword>
<evidence type="ECO:0000313" key="2">
    <source>
        <dbReference type="EMBL" id="MCW6533187.1"/>
    </source>
</evidence>